<comment type="caution">
    <text evidence="1">The sequence shown here is derived from an EMBL/GenBank/DDBJ whole genome shotgun (WGS) entry which is preliminary data.</text>
</comment>
<organism evidence="1 2">
    <name type="scientific">Coemansia spiralis</name>
    <dbReference type="NCBI Taxonomy" id="417178"/>
    <lineage>
        <taxon>Eukaryota</taxon>
        <taxon>Fungi</taxon>
        <taxon>Fungi incertae sedis</taxon>
        <taxon>Zoopagomycota</taxon>
        <taxon>Kickxellomycotina</taxon>
        <taxon>Kickxellomycetes</taxon>
        <taxon>Kickxellales</taxon>
        <taxon>Kickxellaceae</taxon>
        <taxon>Coemansia</taxon>
    </lineage>
</organism>
<name>A0A9W8GL73_9FUNG</name>
<sequence>MASSGAGQGEEPKVVLTHDELSQVIRTLYQTVKEQKRVIVDLIDLLVDKKILPRSAYSLGDSLSPVGVSAGVAPSASAPCDDVPAVIARAACSSSAVAPAAHVSAAVKGKAKAPRGDAPLMGESSKRLRVRSPKPLEVIVISDDEDCGPGPSARASSKRVFLIFDSAGREVTVAAILRLFGPFFHISLPVLAVLYRRFYDEDMVSDGTTFQHVCDSFNAMDGLVISLPLDSFVEPSTIEEAHEYFLECNGPDYDLKCQSLQKRLSQLELAIPPLPRPLFLYSLAMLGCMRYDKLSDTHLEGQASLSMKERSPLLPYVTGNGVRFLERKDTCNAVKIWLHNICRFAFGLGRVEKTLIMAAKCFTAYWSKRLEQGTVNGNYDPYGLIAKKMLKDDVYSSRVLLGIRGGELRALFLYLPYIMEGAVDDDMMEYLKRTSDKLFAEL</sequence>
<dbReference type="OrthoDB" id="5572445at2759"/>
<reference evidence="1" key="1">
    <citation type="submission" date="2022-07" db="EMBL/GenBank/DDBJ databases">
        <title>Phylogenomic reconstructions and comparative analyses of Kickxellomycotina fungi.</title>
        <authorList>
            <person name="Reynolds N.K."/>
            <person name="Stajich J.E."/>
            <person name="Barry K."/>
            <person name="Grigoriev I.V."/>
            <person name="Crous P."/>
            <person name="Smith M.E."/>
        </authorList>
    </citation>
    <scope>NUCLEOTIDE SEQUENCE</scope>
    <source>
        <strain evidence="1">CBS 109367</strain>
    </source>
</reference>
<protein>
    <submittedName>
        <fullName evidence="1">Uncharacterized protein</fullName>
    </submittedName>
</protein>
<proteinExistence type="predicted"/>
<dbReference type="EMBL" id="JANBTX010000036">
    <property type="protein sequence ID" value="KAJ2688897.1"/>
    <property type="molecule type" value="Genomic_DNA"/>
</dbReference>
<accession>A0A9W8GL73</accession>
<dbReference type="Proteomes" id="UP001151516">
    <property type="component" value="Unassembled WGS sequence"/>
</dbReference>
<keyword evidence="2" id="KW-1185">Reference proteome</keyword>
<evidence type="ECO:0000313" key="1">
    <source>
        <dbReference type="EMBL" id="KAJ2688897.1"/>
    </source>
</evidence>
<gene>
    <name evidence="1" type="ORF">IWW39_001859</name>
</gene>
<dbReference type="AlphaFoldDB" id="A0A9W8GL73"/>
<evidence type="ECO:0000313" key="2">
    <source>
        <dbReference type="Proteomes" id="UP001151516"/>
    </source>
</evidence>